<keyword evidence="10" id="KW-0175">Coiled coil</keyword>
<proteinExistence type="inferred from homology"/>
<evidence type="ECO:0000313" key="12">
    <source>
        <dbReference type="EMBL" id="WMN06459.1"/>
    </source>
</evidence>
<dbReference type="GO" id="GO:0006310">
    <property type="term" value="P:DNA recombination"/>
    <property type="evidence" value="ECO:0007669"/>
    <property type="project" value="InterPro"/>
</dbReference>
<evidence type="ECO:0000256" key="3">
    <source>
        <dbReference type="ARBA" id="ARBA00021315"/>
    </source>
</evidence>
<dbReference type="GO" id="GO:0006281">
    <property type="term" value="P:DNA repair"/>
    <property type="evidence" value="ECO:0007669"/>
    <property type="project" value="UniProtKB-KW"/>
</dbReference>
<dbReference type="Gene3D" id="3.40.50.300">
    <property type="entry name" value="P-loop containing nucleotide triphosphate hydrolases"/>
    <property type="match status" value="2"/>
</dbReference>
<dbReference type="PANTHER" id="PTHR11059:SF0">
    <property type="entry name" value="DNA REPAIR PROTEIN RECN"/>
    <property type="match status" value="1"/>
</dbReference>
<comment type="function">
    <text evidence="1 9">May be involved in recombinational repair of damaged DNA.</text>
</comment>
<dbReference type="InterPro" id="IPR004604">
    <property type="entry name" value="DNA_recomb/repair_RecN"/>
</dbReference>
<evidence type="ECO:0000256" key="8">
    <source>
        <dbReference type="ARBA" id="ARBA00033408"/>
    </source>
</evidence>
<comment type="similarity">
    <text evidence="2 9">Belongs to the RecN family.</text>
</comment>
<organism evidence="12 13">
    <name type="scientific">Marivirga arenosa</name>
    <dbReference type="NCBI Taxonomy" id="3059076"/>
    <lineage>
        <taxon>Bacteria</taxon>
        <taxon>Pseudomonadati</taxon>
        <taxon>Bacteroidota</taxon>
        <taxon>Cytophagia</taxon>
        <taxon>Cytophagales</taxon>
        <taxon>Marivirgaceae</taxon>
        <taxon>Marivirga</taxon>
    </lineage>
</organism>
<dbReference type="GO" id="GO:0005524">
    <property type="term" value="F:ATP binding"/>
    <property type="evidence" value="ECO:0007669"/>
    <property type="project" value="UniProtKB-KW"/>
</dbReference>
<dbReference type="Proteomes" id="UP001244443">
    <property type="component" value="Chromosome"/>
</dbReference>
<dbReference type="GO" id="GO:0009432">
    <property type="term" value="P:SOS response"/>
    <property type="evidence" value="ECO:0007669"/>
    <property type="project" value="TreeGrafter"/>
</dbReference>
<name>A0AA51N593_9BACT</name>
<dbReference type="InterPro" id="IPR027417">
    <property type="entry name" value="P-loop_NTPase"/>
</dbReference>
<reference evidence="12" key="1">
    <citation type="submission" date="2023-08" db="EMBL/GenBank/DDBJ databases">
        <title>Comparative genomics and taxonomic characterization of three novel marine species of genus Marivirga.</title>
        <authorList>
            <person name="Muhammad N."/>
            <person name="Kim S.-G."/>
        </authorList>
    </citation>
    <scope>NUCLEOTIDE SEQUENCE [LARGE SCALE GENOMIC DNA]</scope>
    <source>
        <strain evidence="12">ABR2-2</strain>
    </source>
</reference>
<keyword evidence="5 9" id="KW-0227">DNA damage</keyword>
<dbReference type="CDD" id="cd03241">
    <property type="entry name" value="ABC_RecN"/>
    <property type="match status" value="2"/>
</dbReference>
<dbReference type="SUPFAM" id="SSF52540">
    <property type="entry name" value="P-loop containing nucleoside triphosphate hydrolases"/>
    <property type="match status" value="2"/>
</dbReference>
<evidence type="ECO:0000256" key="6">
    <source>
        <dbReference type="ARBA" id="ARBA00022840"/>
    </source>
</evidence>
<dbReference type="PIRSF" id="PIRSF003128">
    <property type="entry name" value="RecN"/>
    <property type="match status" value="1"/>
</dbReference>
<keyword evidence="7 9" id="KW-0234">DNA repair</keyword>
<evidence type="ECO:0000256" key="9">
    <source>
        <dbReference type="PIRNR" id="PIRNR003128"/>
    </source>
</evidence>
<evidence type="ECO:0000256" key="7">
    <source>
        <dbReference type="ARBA" id="ARBA00023204"/>
    </source>
</evidence>
<dbReference type="AlphaFoldDB" id="A0AA51N593"/>
<dbReference type="Pfam" id="PF02463">
    <property type="entry name" value="SMC_N"/>
    <property type="match status" value="1"/>
</dbReference>
<keyword evidence="13" id="KW-1185">Reference proteome</keyword>
<dbReference type="InterPro" id="IPR003395">
    <property type="entry name" value="RecF/RecN/SMC_N"/>
</dbReference>
<keyword evidence="6" id="KW-0067">ATP-binding</keyword>
<feature type="domain" description="RecF/RecN/SMC N-terminal" evidence="11">
    <location>
        <begin position="2"/>
        <end position="506"/>
    </location>
</feature>
<dbReference type="EMBL" id="CP129970">
    <property type="protein sequence ID" value="WMN06459.1"/>
    <property type="molecule type" value="Genomic_DNA"/>
</dbReference>
<evidence type="ECO:0000256" key="5">
    <source>
        <dbReference type="ARBA" id="ARBA00022763"/>
    </source>
</evidence>
<dbReference type="NCBIfam" id="TIGR00634">
    <property type="entry name" value="recN"/>
    <property type="match status" value="1"/>
</dbReference>
<accession>A0AA51N593</accession>
<feature type="coiled-coil region" evidence="10">
    <location>
        <begin position="165"/>
        <end position="219"/>
    </location>
</feature>
<keyword evidence="4" id="KW-0547">Nucleotide-binding</keyword>
<evidence type="ECO:0000256" key="2">
    <source>
        <dbReference type="ARBA" id="ARBA00009441"/>
    </source>
</evidence>
<gene>
    <name evidence="12" type="primary">recN</name>
    <name evidence="12" type="ORF">QYS48_23310</name>
</gene>
<evidence type="ECO:0000313" key="13">
    <source>
        <dbReference type="Proteomes" id="UP001244443"/>
    </source>
</evidence>
<evidence type="ECO:0000256" key="4">
    <source>
        <dbReference type="ARBA" id="ARBA00022741"/>
    </source>
</evidence>
<evidence type="ECO:0000256" key="10">
    <source>
        <dbReference type="SAM" id="Coils"/>
    </source>
</evidence>
<evidence type="ECO:0000259" key="11">
    <source>
        <dbReference type="Pfam" id="PF02463"/>
    </source>
</evidence>
<evidence type="ECO:0000256" key="1">
    <source>
        <dbReference type="ARBA" id="ARBA00003618"/>
    </source>
</evidence>
<dbReference type="GO" id="GO:0043590">
    <property type="term" value="C:bacterial nucleoid"/>
    <property type="evidence" value="ECO:0007669"/>
    <property type="project" value="TreeGrafter"/>
</dbReference>
<dbReference type="RefSeq" id="WP_308356305.1">
    <property type="nucleotide sequence ID" value="NZ_CP129970.2"/>
</dbReference>
<dbReference type="PANTHER" id="PTHR11059">
    <property type="entry name" value="DNA REPAIR PROTEIN RECN"/>
    <property type="match status" value="1"/>
</dbReference>
<sequence>MLQKLLIKNYALIQELNIEPSPNLNTITGETGAGKSIMLGAVGLLIGKRADTKVLYSSEKKCIVEGIFNIKEYNLKSFFENEDLDYDEECVIRREISASGKSRAFINDTPVTLDVLKNLGAYLMDVHSQHETLLLGDQDFQLRIIDAYSNTLDSLSEYQALYKSYVEAHRKLKSFKENSAQLQQEKEFNQFQFDELDKAKLKADEQDDLENKLEILENGEQIKLKLSEAYELVDGSEFSAIQNLHQAVESLKSIQTYGKDFQELSDRLNSTFIEIQDIAKELEITANEFEHQPEELQYTQERLSLIYSLQQKHKVDKVVDLIKVKDELEDKLLSVQDAEGSEQKLQQAVDQTFENMNKKAQEISKKRIQHFNKLENELIDLLADLGMENAIVKIDNQPKDHDKTGIDDIKILFSANKGIAPQNLKNVASGGEFSRLMFSIKYIMADKIAMPTIIFDEIDTGISGEIAIKMVNMMLKMSENHQVITISHLPQIAAKGHQHYFVYKDNSSEKSVSKIKLLTKDERSMEIAKMIGGKNPSESAIQSAKELLAV</sequence>
<protein>
    <recommendedName>
        <fullName evidence="3 9">DNA repair protein RecN</fullName>
    </recommendedName>
    <alternativeName>
        <fullName evidence="8 9">Recombination protein N</fullName>
    </alternativeName>
</protein>